<feature type="transmembrane region" description="Helical" evidence="10">
    <location>
        <begin position="320"/>
        <end position="341"/>
    </location>
</feature>
<evidence type="ECO:0000313" key="12">
    <source>
        <dbReference type="EMBL" id="SMP57431.1"/>
    </source>
</evidence>
<feature type="transmembrane region" description="Helical" evidence="10">
    <location>
        <begin position="393"/>
        <end position="412"/>
    </location>
</feature>
<keyword evidence="10 11" id="KW-0813">Transport</keyword>
<feature type="transmembrane region" description="Helical" evidence="10">
    <location>
        <begin position="190"/>
        <end position="212"/>
    </location>
</feature>
<evidence type="ECO:0000256" key="10">
    <source>
        <dbReference type="HAMAP-Rule" id="MF_02078"/>
    </source>
</evidence>
<feature type="transmembrane region" description="Helical" evidence="10">
    <location>
        <begin position="448"/>
        <end position="471"/>
    </location>
</feature>
<feature type="transmembrane region" description="Helical" evidence="10">
    <location>
        <begin position="93"/>
        <end position="117"/>
    </location>
</feature>
<dbReference type="CDD" id="cd13123">
    <property type="entry name" value="MATE_MurJ_like"/>
    <property type="match status" value="1"/>
</dbReference>
<dbReference type="NCBIfam" id="TIGR01695">
    <property type="entry name" value="murJ_mviN"/>
    <property type="match status" value="1"/>
</dbReference>
<protein>
    <recommendedName>
        <fullName evidence="10">Probable lipid II flippase MurJ</fullName>
    </recommendedName>
</protein>
<evidence type="ECO:0000256" key="6">
    <source>
        <dbReference type="ARBA" id="ARBA00022989"/>
    </source>
</evidence>
<dbReference type="Proteomes" id="UP001158049">
    <property type="component" value="Unassembled WGS sequence"/>
</dbReference>
<keyword evidence="6 10" id="KW-1133">Transmembrane helix</keyword>
<comment type="pathway">
    <text evidence="10">Cell wall biogenesis; peptidoglycan biosynthesis.</text>
</comment>
<dbReference type="PIRSF" id="PIRSF002869">
    <property type="entry name" value="MviN"/>
    <property type="match status" value="1"/>
</dbReference>
<dbReference type="PRINTS" id="PR01806">
    <property type="entry name" value="VIRFACTRMVIN"/>
</dbReference>
<name>A0ABY1Q3S4_9BURK</name>
<evidence type="ECO:0000256" key="3">
    <source>
        <dbReference type="ARBA" id="ARBA00022692"/>
    </source>
</evidence>
<dbReference type="InterPro" id="IPR004268">
    <property type="entry name" value="MurJ"/>
</dbReference>
<evidence type="ECO:0000256" key="1">
    <source>
        <dbReference type="ARBA" id="ARBA00004651"/>
    </source>
</evidence>
<keyword evidence="4 10" id="KW-0133">Cell shape</keyword>
<feature type="transmembrane region" description="Helical" evidence="10">
    <location>
        <begin position="164"/>
        <end position="184"/>
    </location>
</feature>
<dbReference type="InterPro" id="IPR051050">
    <property type="entry name" value="Lipid_II_flippase_MurJ/MviN"/>
</dbReference>
<evidence type="ECO:0000256" key="9">
    <source>
        <dbReference type="ARBA" id="ARBA00061532"/>
    </source>
</evidence>
<comment type="similarity">
    <text evidence="9 10 11">Belongs to the MurJ/MviN family.</text>
</comment>
<keyword evidence="5 10" id="KW-0573">Peptidoglycan synthesis</keyword>
<keyword evidence="13" id="KW-1185">Reference proteome</keyword>
<feature type="transmembrane region" description="Helical" evidence="10">
    <location>
        <begin position="483"/>
        <end position="509"/>
    </location>
</feature>
<evidence type="ECO:0000256" key="7">
    <source>
        <dbReference type="ARBA" id="ARBA00023136"/>
    </source>
</evidence>
<keyword evidence="3 10" id="KW-0812">Transmembrane</keyword>
<keyword evidence="7 10" id="KW-0472">Membrane</keyword>
<feature type="transmembrane region" description="Helical" evidence="10">
    <location>
        <begin position="361"/>
        <end position="381"/>
    </location>
</feature>
<dbReference type="EMBL" id="FXUL01000005">
    <property type="protein sequence ID" value="SMP57431.1"/>
    <property type="molecule type" value="Genomic_DNA"/>
</dbReference>
<dbReference type="Pfam" id="PF03023">
    <property type="entry name" value="MurJ"/>
    <property type="match status" value="1"/>
</dbReference>
<reference evidence="12 13" key="1">
    <citation type="submission" date="2017-05" db="EMBL/GenBank/DDBJ databases">
        <authorList>
            <person name="Varghese N."/>
            <person name="Submissions S."/>
        </authorList>
    </citation>
    <scope>NUCLEOTIDE SEQUENCE [LARGE SCALE GENOMIC DNA]</scope>
    <source>
        <strain evidence="12 13">DSM 26001</strain>
    </source>
</reference>
<keyword evidence="10 11" id="KW-0961">Cell wall biogenesis/degradation</keyword>
<proteinExistence type="inferred from homology"/>
<accession>A0ABY1Q3S4</accession>
<feature type="transmembrane region" description="Helical" evidence="10">
    <location>
        <begin position="281"/>
        <end position="299"/>
    </location>
</feature>
<evidence type="ECO:0000256" key="2">
    <source>
        <dbReference type="ARBA" id="ARBA00022475"/>
    </source>
</evidence>
<feature type="transmembrane region" description="Helical" evidence="10">
    <location>
        <begin position="243"/>
        <end position="261"/>
    </location>
</feature>
<dbReference type="HAMAP" id="MF_02078">
    <property type="entry name" value="MurJ_MviN"/>
    <property type="match status" value="1"/>
</dbReference>
<comment type="function">
    <text evidence="8 10 11">Involved in peptidoglycan biosynthesis. Transports lipid-linked peptidoglycan precursors from the inner to the outer leaflet of the cytoplasmic membrane.</text>
</comment>
<comment type="caution">
    <text evidence="12">The sequence shown here is derived from an EMBL/GenBank/DDBJ whole genome shotgun (WGS) entry which is preliminary data.</text>
</comment>
<sequence>MPRMNLHRTLAAVSGMTMVSRVTGLIREFLIARAFGASSYTDAFFIAFRIPNLLRRLFAEGAFSQAFVPILAEYKNRKGDEATRTLVDHVATILLWALLLTCVLGIVAAPAVVYLMATGLKSDPDAFAASVVMTRIMFPYIVFMSLVALAGGILNTWRQFKVAAFTPVLLNLSFIAASLFLAPFLKQPVYALAIAVFVGGVLQLAIQIPPLIKIGMLPRLSLNPRAALSDAGVRRVMRQMVPATFAVSVAQISLIVNTNIASHLQNGSVSWLSYADRLMELPTGLLGVALGTILLPSLAKAHADRDTVEYSSLLDWGLRLTFLLALPAAVSLASLSEPITTTLFHYGKFDAQSVVMTGRALIAYGVGLIGLIVVKILAPGFYARQDIRTPVKIAVGVLIATQLMNLVFVPWIAHAGLALSIGLGACLNALFLFLGLRKRGIYQARPGWAKFFGQLAGALFLLSGVTMWVAGHFDWIAMQAHPFLRMGALLLVMAVGAAVYFGALVLTGFRLADFKRIAR</sequence>
<evidence type="ECO:0000256" key="5">
    <source>
        <dbReference type="ARBA" id="ARBA00022984"/>
    </source>
</evidence>
<gene>
    <name evidence="10" type="primary">murJ</name>
    <name evidence="12" type="ORF">SAMN06295970_10591</name>
</gene>
<feature type="transmembrane region" description="Helical" evidence="10">
    <location>
        <begin position="137"/>
        <end position="157"/>
    </location>
</feature>
<keyword evidence="10" id="KW-0997">Cell inner membrane</keyword>
<evidence type="ECO:0000256" key="8">
    <source>
        <dbReference type="ARBA" id="ARBA00060041"/>
    </source>
</evidence>
<dbReference type="PANTHER" id="PTHR47019:SF1">
    <property type="entry name" value="LIPID II FLIPPASE MURJ"/>
    <property type="match status" value="1"/>
</dbReference>
<keyword evidence="2 10" id="KW-1003">Cell membrane</keyword>
<comment type="subcellular location">
    <subcellularLocation>
        <location evidence="10">Cell inner membrane</location>
        <topology evidence="10">Multi-pass membrane protein</topology>
    </subcellularLocation>
    <subcellularLocation>
        <location evidence="1">Cell membrane</location>
        <topology evidence="1">Multi-pass membrane protein</topology>
    </subcellularLocation>
</comment>
<dbReference type="PANTHER" id="PTHR47019">
    <property type="entry name" value="LIPID II FLIPPASE MURJ"/>
    <property type="match status" value="1"/>
</dbReference>
<evidence type="ECO:0000313" key="13">
    <source>
        <dbReference type="Proteomes" id="UP001158049"/>
    </source>
</evidence>
<organism evidence="12 13">
    <name type="scientific">Noviherbaspirillum suwonense</name>
    <dbReference type="NCBI Taxonomy" id="1224511"/>
    <lineage>
        <taxon>Bacteria</taxon>
        <taxon>Pseudomonadati</taxon>
        <taxon>Pseudomonadota</taxon>
        <taxon>Betaproteobacteria</taxon>
        <taxon>Burkholderiales</taxon>
        <taxon>Oxalobacteraceae</taxon>
        <taxon>Noviherbaspirillum</taxon>
    </lineage>
</organism>
<feature type="transmembrane region" description="Helical" evidence="10">
    <location>
        <begin position="418"/>
        <end position="436"/>
    </location>
</feature>
<evidence type="ECO:0000256" key="11">
    <source>
        <dbReference type="PIRNR" id="PIRNR002869"/>
    </source>
</evidence>
<evidence type="ECO:0000256" key="4">
    <source>
        <dbReference type="ARBA" id="ARBA00022960"/>
    </source>
</evidence>